<dbReference type="AlphaFoldDB" id="A0AAV4XI43"/>
<dbReference type="InterPro" id="IPR000618">
    <property type="entry name" value="Insect_cuticle"/>
</dbReference>
<keyword evidence="4" id="KW-1185">Reference proteome</keyword>
<keyword evidence="2" id="KW-0812">Transmembrane</keyword>
<dbReference type="Proteomes" id="UP001054945">
    <property type="component" value="Unassembled WGS sequence"/>
</dbReference>
<evidence type="ECO:0000256" key="1">
    <source>
        <dbReference type="PROSITE-ProRule" id="PRU00497"/>
    </source>
</evidence>
<evidence type="ECO:0000313" key="4">
    <source>
        <dbReference type="Proteomes" id="UP001054945"/>
    </source>
</evidence>
<gene>
    <name evidence="3" type="primary">AVEN_27930_1</name>
    <name evidence="3" type="ORF">CEXT_436201</name>
</gene>
<dbReference type="GO" id="GO:0008010">
    <property type="term" value="F:structural constituent of chitin-based larval cuticle"/>
    <property type="evidence" value="ECO:0007669"/>
    <property type="project" value="TreeGrafter"/>
</dbReference>
<proteinExistence type="predicted"/>
<reference evidence="3 4" key="1">
    <citation type="submission" date="2021-06" db="EMBL/GenBank/DDBJ databases">
        <title>Caerostris extrusa draft genome.</title>
        <authorList>
            <person name="Kono N."/>
            <person name="Arakawa K."/>
        </authorList>
    </citation>
    <scope>NUCLEOTIDE SEQUENCE [LARGE SCALE GENOMIC DNA]</scope>
</reference>
<sequence length="188" mass="20419">MTPQAIITVNTISSNSSKVSHKPFFPPYKSYCGIQESVRFDHRLGSIMEFFNTIVATIVFCGLTLVNAAVLPSDPSQIPIDTEPVVLVNPANAYIFGYQSDDGLGTTQHRHEVSDGSGVVKGTYGYRDSFGIFRTVNYTADVNGYRAIVRSNEPGFTAQNTGDVVYVAEQPSPVLAPPIAVRVKKPSK</sequence>
<feature type="transmembrane region" description="Helical" evidence="2">
    <location>
        <begin position="50"/>
        <end position="71"/>
    </location>
</feature>
<evidence type="ECO:0000313" key="3">
    <source>
        <dbReference type="EMBL" id="GIY93631.1"/>
    </source>
</evidence>
<comment type="caution">
    <text evidence="3">The sequence shown here is derived from an EMBL/GenBank/DDBJ whole genome shotgun (WGS) entry which is preliminary data.</text>
</comment>
<organism evidence="3 4">
    <name type="scientific">Caerostris extrusa</name>
    <name type="common">Bark spider</name>
    <name type="synonym">Caerostris bankana</name>
    <dbReference type="NCBI Taxonomy" id="172846"/>
    <lineage>
        <taxon>Eukaryota</taxon>
        <taxon>Metazoa</taxon>
        <taxon>Ecdysozoa</taxon>
        <taxon>Arthropoda</taxon>
        <taxon>Chelicerata</taxon>
        <taxon>Arachnida</taxon>
        <taxon>Araneae</taxon>
        <taxon>Araneomorphae</taxon>
        <taxon>Entelegynae</taxon>
        <taxon>Araneoidea</taxon>
        <taxon>Araneidae</taxon>
        <taxon>Caerostris</taxon>
    </lineage>
</organism>
<dbReference type="Pfam" id="PF00379">
    <property type="entry name" value="Chitin_bind_4"/>
    <property type="match status" value="1"/>
</dbReference>
<dbReference type="InterPro" id="IPR050468">
    <property type="entry name" value="Cuticle_Struct_Prot"/>
</dbReference>
<keyword evidence="1" id="KW-0193">Cuticle</keyword>
<protein>
    <recommendedName>
        <fullName evidence="5">Cuticle protein</fullName>
    </recommendedName>
</protein>
<dbReference type="PANTHER" id="PTHR10380">
    <property type="entry name" value="CUTICLE PROTEIN"/>
    <property type="match status" value="1"/>
</dbReference>
<evidence type="ECO:0008006" key="5">
    <source>
        <dbReference type="Google" id="ProtNLM"/>
    </source>
</evidence>
<dbReference type="EMBL" id="BPLR01000284">
    <property type="protein sequence ID" value="GIY93631.1"/>
    <property type="molecule type" value="Genomic_DNA"/>
</dbReference>
<keyword evidence="2" id="KW-0472">Membrane</keyword>
<accession>A0AAV4XI43</accession>
<name>A0AAV4XI43_CAEEX</name>
<evidence type="ECO:0000256" key="2">
    <source>
        <dbReference type="SAM" id="Phobius"/>
    </source>
</evidence>
<dbReference type="GO" id="GO:0062129">
    <property type="term" value="C:chitin-based extracellular matrix"/>
    <property type="evidence" value="ECO:0007669"/>
    <property type="project" value="TreeGrafter"/>
</dbReference>
<dbReference type="PROSITE" id="PS51155">
    <property type="entry name" value="CHIT_BIND_RR_2"/>
    <property type="match status" value="1"/>
</dbReference>
<keyword evidence="2" id="KW-1133">Transmembrane helix</keyword>